<dbReference type="AlphaFoldDB" id="A0A915DJP5"/>
<dbReference type="WBParaSite" id="jg20151">
    <property type="protein sequence ID" value="jg20151"/>
    <property type="gene ID" value="jg20151"/>
</dbReference>
<accession>A0A915DJP5</accession>
<sequence>MRAAHLKSQWRSMATAKAERQQRRANPNNGLSTEIAGGLKRRFSLFFPEKRSFDQPIGGRGADTASDLLSVKMTSKYLHRIRLVIPHILLYMATILYSIFGAIVFHRLELPFETEHLHKHSLAIIEAQVGF</sequence>
<evidence type="ECO:0000313" key="3">
    <source>
        <dbReference type="WBParaSite" id="jg20151"/>
    </source>
</evidence>
<evidence type="ECO:0000313" key="2">
    <source>
        <dbReference type="Proteomes" id="UP000887574"/>
    </source>
</evidence>
<organism evidence="2 3">
    <name type="scientific">Ditylenchus dipsaci</name>
    <dbReference type="NCBI Taxonomy" id="166011"/>
    <lineage>
        <taxon>Eukaryota</taxon>
        <taxon>Metazoa</taxon>
        <taxon>Ecdysozoa</taxon>
        <taxon>Nematoda</taxon>
        <taxon>Chromadorea</taxon>
        <taxon>Rhabditida</taxon>
        <taxon>Tylenchina</taxon>
        <taxon>Tylenchomorpha</taxon>
        <taxon>Sphaerularioidea</taxon>
        <taxon>Anguinidae</taxon>
        <taxon>Anguininae</taxon>
        <taxon>Ditylenchus</taxon>
    </lineage>
</organism>
<keyword evidence="1" id="KW-0812">Transmembrane</keyword>
<protein>
    <submittedName>
        <fullName evidence="3">Potassium channel inwardly rectifying transmembrane domain-containing protein</fullName>
    </submittedName>
</protein>
<keyword evidence="1" id="KW-1133">Transmembrane helix</keyword>
<dbReference type="Gene3D" id="1.10.287.70">
    <property type="match status" value="1"/>
</dbReference>
<keyword evidence="1" id="KW-0472">Membrane</keyword>
<proteinExistence type="predicted"/>
<evidence type="ECO:0000256" key="1">
    <source>
        <dbReference type="SAM" id="Phobius"/>
    </source>
</evidence>
<keyword evidence="2" id="KW-1185">Reference proteome</keyword>
<dbReference type="Proteomes" id="UP000887574">
    <property type="component" value="Unplaced"/>
</dbReference>
<name>A0A915DJP5_9BILA</name>
<reference evidence="3" key="1">
    <citation type="submission" date="2022-11" db="UniProtKB">
        <authorList>
            <consortium name="WormBaseParasite"/>
        </authorList>
    </citation>
    <scope>IDENTIFICATION</scope>
</reference>
<feature type="transmembrane region" description="Helical" evidence="1">
    <location>
        <begin position="83"/>
        <end position="105"/>
    </location>
</feature>